<feature type="region of interest" description="Disordered" evidence="1">
    <location>
        <begin position="357"/>
        <end position="377"/>
    </location>
</feature>
<dbReference type="HOGENOM" id="CLU_265269_0_0_1"/>
<gene>
    <name evidence="2" type="ORF">CSUB01_07942</name>
</gene>
<dbReference type="EMBL" id="JMSE01000338">
    <property type="protein sequence ID" value="KDN70497.1"/>
    <property type="molecule type" value="Genomic_DNA"/>
</dbReference>
<feature type="region of interest" description="Disordered" evidence="1">
    <location>
        <begin position="855"/>
        <end position="874"/>
    </location>
</feature>
<feature type="compositionally biased region" description="Low complexity" evidence="1">
    <location>
        <begin position="1011"/>
        <end position="1022"/>
    </location>
</feature>
<accession>A0A066XNI9</accession>
<dbReference type="InterPro" id="IPR039261">
    <property type="entry name" value="FNR_nucleotide-bd"/>
</dbReference>
<dbReference type="AlphaFoldDB" id="A0A066XNI9"/>
<feature type="region of interest" description="Disordered" evidence="1">
    <location>
        <begin position="879"/>
        <end position="914"/>
    </location>
</feature>
<organism evidence="2 3">
    <name type="scientific">Colletotrichum sublineola</name>
    <name type="common">Sorghum anthracnose fungus</name>
    <dbReference type="NCBI Taxonomy" id="1173701"/>
    <lineage>
        <taxon>Eukaryota</taxon>
        <taxon>Fungi</taxon>
        <taxon>Dikarya</taxon>
        <taxon>Ascomycota</taxon>
        <taxon>Pezizomycotina</taxon>
        <taxon>Sordariomycetes</taxon>
        <taxon>Hypocreomycetidae</taxon>
        <taxon>Glomerellales</taxon>
        <taxon>Glomerellaceae</taxon>
        <taxon>Colletotrichum</taxon>
        <taxon>Colletotrichum graminicola species complex</taxon>
    </lineage>
</organism>
<name>A0A066XNI9_COLSU</name>
<evidence type="ECO:0000256" key="1">
    <source>
        <dbReference type="SAM" id="MobiDB-lite"/>
    </source>
</evidence>
<feature type="region of interest" description="Disordered" evidence="1">
    <location>
        <begin position="968"/>
        <end position="1037"/>
    </location>
</feature>
<dbReference type="Gene3D" id="3.40.50.80">
    <property type="entry name" value="Nucleotide-binding domain of ferredoxin-NADP reductase (FNR) module"/>
    <property type="match status" value="1"/>
</dbReference>
<feature type="compositionally biased region" description="Polar residues" evidence="1">
    <location>
        <begin position="1221"/>
        <end position="1231"/>
    </location>
</feature>
<evidence type="ECO:0000313" key="2">
    <source>
        <dbReference type="EMBL" id="KDN70497.1"/>
    </source>
</evidence>
<feature type="compositionally biased region" description="Basic residues" evidence="1">
    <location>
        <begin position="983"/>
        <end position="998"/>
    </location>
</feature>
<keyword evidence="3" id="KW-1185">Reference proteome</keyword>
<feature type="compositionally biased region" description="Polar residues" evidence="1">
    <location>
        <begin position="858"/>
        <end position="874"/>
    </location>
</feature>
<proteinExistence type="predicted"/>
<dbReference type="eggNOG" id="ENOG502S0KD">
    <property type="taxonomic scope" value="Eukaryota"/>
</dbReference>
<dbReference type="Pfam" id="PF12520">
    <property type="entry name" value="DUF3723"/>
    <property type="match status" value="1"/>
</dbReference>
<feature type="compositionally biased region" description="Polar residues" evidence="1">
    <location>
        <begin position="1197"/>
        <end position="1207"/>
    </location>
</feature>
<dbReference type="InterPro" id="IPR022198">
    <property type="entry name" value="DUF3723"/>
</dbReference>
<sequence length="1256" mass="138777">MWHPSASVTGNNKDVAFLVSDRGRIFNFSRLDVGNSLLLDGPYGRNLELWNYETVILAAKGMGIAGILSSALCLLDRRNQDSEAKKDKKRGQRLFRDLTRKVAIVWTLEDNAQEDWAAPAFSVLQGLDSDQTFLLVWCIYPSEQKKSAPFQLKDYWQCFYDQKGKEVKYINSLVSQDTRSPGRSIVVACGDSDFSHGNQSIDRRAIVFVADCRAKSHNGRRDRSRDPGSRRRLTVANKALVLTAGPIHHVGLLSPATWFWIDVSPCYFGHLRFASNSDPHPHPVAMLLDLGGIGAKFTKEPLKRPPGWGRRTSIYNGQTFWFDETGILAQLGIALEPKQGLAASSCPRAESQVSFAPSSSSLSASQGSPEPAHSVTHSTPCLDAAPLYPIEFGLFESDTCSTTDEWASPPREKPSVNQNAREAVPIDMDFFGLEEDGKQRIAAAEKKFGSEYWWTVRLYFTEGFQHIPISRQTQTLHQTQESDGDIYRELRGEQLANQLRTTQELQVQLSPCKEKILNQLLKRRPPDPNSESIIDVLDSLIPYPGLWEGLQIANWHRHLALHCDEQIIHFLKNRLRSTYEHIVKGVPDAQQYVDVPTVRCLALRCPSSKIDAAFIKKKMENRELFRGVTDAASRRQILENILSINIIIPSLKTFHENMKYFAIGAKIIRQHIMPDEHDPKSDLPTLPQRLPWSQPSQPTIEAANGRFLQLQALDSGLALKALFQVALTSFPYLSNDRPKQDARGEAMAAGVDAGFVYLLQRRARRLGFSSPKIESGLAGKQPVCRVLFDVPDRQVDSKWKCGKPGLRAFLLLQERAFLPDLISVNGADGLVLLFVFRDFMDAFFGCGDAFMADGPASEQPTADVSMVDTDTPTSTITRRSQLRTAPRRDQRRRWQPFGAERPTRAVASSSQVSPLQRNGIEAINNHPARLRQLTMSSAPSNTAVSGAVVTAGPIWFPGTANSAPVRRSLVAPPDLNPQSARAPKPKNGVKKKKKRPKSIVKSNKPAQAAEPSLPSTSQPPTSFGNSGSSTFAPLSSSIRAQEAESSLPFALQPQIAFTNTNNRSPVFAPAINERKRDSSQLDTSLRLRDWMTGAWTTDELPRKRLRSLTAPASTPDPSGQENAPIQAVPTRDATPQTVPSISPREDTSVQPSVYANDRPRSLVAAPGSGSSSPVEQQNTPHADLDEGIPTTGGPSAVTRTTASTTPNDVEEVTEGFYGVETFSQTRTQSPGSYEVDDWYRLGPSVRSPVATPESDL</sequence>
<comment type="caution">
    <text evidence="2">The sequence shown here is derived from an EMBL/GenBank/DDBJ whole genome shotgun (WGS) entry which is preliminary data.</text>
</comment>
<dbReference type="Proteomes" id="UP000027238">
    <property type="component" value="Unassembled WGS sequence"/>
</dbReference>
<protein>
    <submittedName>
        <fullName evidence="2">Uncharacterized protein</fullName>
    </submittedName>
</protein>
<reference evidence="3" key="1">
    <citation type="journal article" date="2014" name="Genome Announc.">
        <title>Draft genome sequence of Colletotrichum sublineola, a destructive pathogen of cultivated sorghum.</title>
        <authorList>
            <person name="Baroncelli R."/>
            <person name="Sanz-Martin J.M."/>
            <person name="Rech G.E."/>
            <person name="Sukno S.A."/>
            <person name="Thon M.R."/>
        </authorList>
    </citation>
    <scope>NUCLEOTIDE SEQUENCE [LARGE SCALE GENOMIC DNA]</scope>
    <source>
        <strain evidence="3">TX430BB</strain>
    </source>
</reference>
<dbReference type="OrthoDB" id="4820741at2759"/>
<feature type="compositionally biased region" description="Polar residues" evidence="1">
    <location>
        <begin position="1023"/>
        <end position="1037"/>
    </location>
</feature>
<feature type="compositionally biased region" description="Polar residues" evidence="1">
    <location>
        <begin position="1168"/>
        <end position="1180"/>
    </location>
</feature>
<feature type="compositionally biased region" description="Polar residues" evidence="1">
    <location>
        <begin position="1110"/>
        <end position="1123"/>
    </location>
</feature>
<feature type="region of interest" description="Disordered" evidence="1">
    <location>
        <begin position="1109"/>
        <end position="1256"/>
    </location>
</feature>
<dbReference type="STRING" id="1173701.A0A066XNI9"/>
<evidence type="ECO:0000313" key="3">
    <source>
        <dbReference type="Proteomes" id="UP000027238"/>
    </source>
</evidence>
<feature type="compositionally biased region" description="Low complexity" evidence="1">
    <location>
        <begin position="357"/>
        <end position="369"/>
    </location>
</feature>